<keyword evidence="3" id="KW-1185">Reference proteome</keyword>
<reference evidence="2" key="1">
    <citation type="submission" date="2023-06" db="EMBL/GenBank/DDBJ databases">
        <title>Black Yeasts Isolated from many extreme environments.</title>
        <authorList>
            <person name="Coleine C."/>
            <person name="Stajich J.E."/>
            <person name="Selbmann L."/>
        </authorList>
    </citation>
    <scope>NUCLEOTIDE SEQUENCE</scope>
    <source>
        <strain evidence="2">CCFEE 5200</strain>
    </source>
</reference>
<feature type="region of interest" description="Disordered" evidence="1">
    <location>
        <begin position="239"/>
        <end position="563"/>
    </location>
</feature>
<organism evidence="2 3">
    <name type="scientific">Friedmanniomyces endolithicus</name>
    <dbReference type="NCBI Taxonomy" id="329885"/>
    <lineage>
        <taxon>Eukaryota</taxon>
        <taxon>Fungi</taxon>
        <taxon>Dikarya</taxon>
        <taxon>Ascomycota</taxon>
        <taxon>Pezizomycotina</taxon>
        <taxon>Dothideomycetes</taxon>
        <taxon>Dothideomycetidae</taxon>
        <taxon>Mycosphaerellales</taxon>
        <taxon>Teratosphaeriaceae</taxon>
        <taxon>Friedmanniomyces</taxon>
    </lineage>
</organism>
<feature type="compositionally biased region" description="Gly residues" evidence="1">
    <location>
        <begin position="554"/>
        <end position="563"/>
    </location>
</feature>
<feature type="compositionally biased region" description="Basic and acidic residues" evidence="1">
    <location>
        <begin position="249"/>
        <end position="300"/>
    </location>
</feature>
<feature type="compositionally biased region" description="Basic and acidic residues" evidence="1">
    <location>
        <begin position="121"/>
        <end position="137"/>
    </location>
</feature>
<dbReference type="EMBL" id="JAUJLE010000176">
    <property type="protein sequence ID" value="KAK0971540.1"/>
    <property type="molecule type" value="Genomic_DNA"/>
</dbReference>
<evidence type="ECO:0000313" key="3">
    <source>
        <dbReference type="Proteomes" id="UP001175353"/>
    </source>
</evidence>
<feature type="compositionally biased region" description="Polar residues" evidence="1">
    <location>
        <begin position="325"/>
        <end position="343"/>
    </location>
</feature>
<protein>
    <submittedName>
        <fullName evidence="2">Uncharacterized protein</fullName>
    </submittedName>
</protein>
<feature type="compositionally biased region" description="Acidic residues" evidence="1">
    <location>
        <begin position="315"/>
        <end position="324"/>
    </location>
</feature>
<feature type="compositionally biased region" description="Polar residues" evidence="1">
    <location>
        <begin position="138"/>
        <end position="147"/>
    </location>
</feature>
<feature type="compositionally biased region" description="Low complexity" evidence="1">
    <location>
        <begin position="410"/>
        <end position="421"/>
    </location>
</feature>
<feature type="compositionally biased region" description="Basic and acidic residues" evidence="1">
    <location>
        <begin position="191"/>
        <end position="225"/>
    </location>
</feature>
<evidence type="ECO:0000256" key="1">
    <source>
        <dbReference type="SAM" id="MobiDB-lite"/>
    </source>
</evidence>
<sequence>MCYWYYYYHVPCNHASQVTTAPCDAASATGRSCQLVLQQDEPEKISREEPCPGCADRCPENGYQGEEQHGNSATGNMQSDGEEEGLNKVYEYNDDDDGHTVMTGYDRPAQVGNRPPPSHPLAREYHPPLSDIDERSEAGSQAASLPTHTDAGAPDTAQPNVAALEAKTKQFWQGQEHDRLAGDLNKALRLSRREAKAKSSHDAAREAESAAAHEAEIAQAVRESEQDLEYRRYLETVDLDKATQQSLKDQAETEHRENREREDLQRAEDSSWRDAEAVARREEEMKRKLEAETLRAKEESIDTATAWKASRGWVLDEEVFDGNDDASTVMTGSTWRSAQSRRTSPGHVDDESDAGSIAHSSRATVRPSPPLAASAAAASSSHHHPASARATPRPHWTRSNDPEYPPSRPPTYTTLPRTYPTEPNPQIPSPPLRSPSPVATVRGVLANASAEEEKRREAHSRRFDHEEAEEEGSVNPAPPVNSGRMAKAKSRFPTPSKSVRGYLRRMLRLSQDDDGEADSEEESEGDGDGGDDGTSTVLGGGASISRSLLSSERGGVGGAAESV</sequence>
<proteinExistence type="predicted"/>
<comment type="caution">
    <text evidence="2">The sequence shown here is derived from an EMBL/GenBank/DDBJ whole genome shotgun (WGS) entry which is preliminary data.</text>
</comment>
<feature type="compositionally biased region" description="Basic and acidic residues" evidence="1">
    <location>
        <begin position="451"/>
        <end position="465"/>
    </location>
</feature>
<gene>
    <name evidence="2" type="ORF">LTR91_015468</name>
</gene>
<feature type="compositionally biased region" description="Low complexity" evidence="1">
    <location>
        <begin position="371"/>
        <end position="380"/>
    </location>
</feature>
<feature type="compositionally biased region" description="Polar residues" evidence="1">
    <location>
        <begin position="70"/>
        <end position="79"/>
    </location>
</feature>
<evidence type="ECO:0000313" key="2">
    <source>
        <dbReference type="EMBL" id="KAK0971540.1"/>
    </source>
</evidence>
<feature type="compositionally biased region" description="Pro residues" evidence="1">
    <location>
        <begin position="422"/>
        <end position="434"/>
    </location>
</feature>
<dbReference type="AlphaFoldDB" id="A0AAN6K9N6"/>
<accession>A0AAN6K9N6</accession>
<feature type="region of interest" description="Disordered" evidence="1">
    <location>
        <begin position="60"/>
        <end position="225"/>
    </location>
</feature>
<name>A0AAN6K9N6_9PEZI</name>
<feature type="compositionally biased region" description="Acidic residues" evidence="1">
    <location>
        <begin position="512"/>
        <end position="531"/>
    </location>
</feature>
<dbReference type="Proteomes" id="UP001175353">
    <property type="component" value="Unassembled WGS sequence"/>
</dbReference>